<reference evidence="7 8" key="1">
    <citation type="submission" date="2015-07" db="EMBL/GenBank/DDBJ databases">
        <title>Complete genome sequence of Mycobacterium goodii X7B, a facultative thermophilic biodesulfurizing bacterium.</title>
        <authorList>
            <person name="Yu B."/>
            <person name="Li F."/>
            <person name="Xu P."/>
        </authorList>
    </citation>
    <scope>NUCLEOTIDE SEQUENCE [LARGE SCALE GENOMIC DNA]</scope>
    <source>
        <strain evidence="7 8">X7B</strain>
    </source>
</reference>
<feature type="transmembrane region" description="Helical" evidence="5">
    <location>
        <begin position="319"/>
        <end position="337"/>
    </location>
</feature>
<dbReference type="Gene3D" id="1.20.1250.20">
    <property type="entry name" value="MFS general substrate transporter like domains"/>
    <property type="match status" value="2"/>
</dbReference>
<gene>
    <name evidence="7" type="ORF">AFA91_26815</name>
</gene>
<dbReference type="OrthoDB" id="8596007at2"/>
<dbReference type="Pfam" id="PF07690">
    <property type="entry name" value="MFS_1"/>
    <property type="match status" value="2"/>
</dbReference>
<feature type="transmembrane region" description="Helical" evidence="5">
    <location>
        <begin position="177"/>
        <end position="201"/>
    </location>
</feature>
<name>A0A0K0XBV8_MYCGD</name>
<evidence type="ECO:0000256" key="5">
    <source>
        <dbReference type="SAM" id="Phobius"/>
    </source>
</evidence>
<dbReference type="KEGG" id="mgo:AFA91_26815"/>
<dbReference type="RefSeq" id="WP_049747362.1">
    <property type="nucleotide sequence ID" value="NZ_CP012150.1"/>
</dbReference>
<feature type="transmembrane region" description="Helical" evidence="5">
    <location>
        <begin position="343"/>
        <end position="365"/>
    </location>
</feature>
<feature type="transmembrane region" description="Helical" evidence="5">
    <location>
        <begin position="377"/>
        <end position="400"/>
    </location>
</feature>
<keyword evidence="3 5" id="KW-1133">Transmembrane helix</keyword>
<accession>A0A0K0XBV8</accession>
<dbReference type="AlphaFoldDB" id="A0A0K0XBV8"/>
<dbReference type="PROSITE" id="PS50850">
    <property type="entry name" value="MFS"/>
    <property type="match status" value="1"/>
</dbReference>
<dbReference type="InterPro" id="IPR036259">
    <property type="entry name" value="MFS_trans_sf"/>
</dbReference>
<sequence>MDLQFESPRRARRQRDAKKVKNLRYWILGWLLLAGILNYMDRSSVSIAAPHMIAELGLTKTDIGLMGAVFSWTYALCQLPAGYLIDKLGARRMYFAAVGIWSFATALMAIGQTMAHFLTFRFLLGVGESPNSPNCSKITTAWFPREERGQAAGIWDSGSKWGSAIAPPVLTVLSLAFGWRAMFLIIGVAGLVLALAFWAYYRAPESSKRLTEEEYRYIVAGRDDTTQPKAHLPWGKFFTYPQTWGMMLGFFSSIWIWNIFITFLPLFLQDTLGVSIAQTGWVAAIPYLAAAITGIYAGRLTLTLVRRRGMSAFGSKKTVLIGGSVGLGILLAVVPVVHNPVWAIVVLCAALGLVAAVQSQSWALTSDIVPDTHAAQFGGIMNFGGYFGGALAPLVTGIIVDRTGSYAPSFLVSGLIAVLGACFYGFMVRRPVHQSAAASEER</sequence>
<feature type="transmembrane region" description="Helical" evidence="5">
    <location>
        <begin position="94"/>
        <end position="115"/>
    </location>
</feature>
<keyword evidence="2 5" id="KW-0812">Transmembrane</keyword>
<dbReference type="GO" id="GO:0022857">
    <property type="term" value="F:transmembrane transporter activity"/>
    <property type="evidence" value="ECO:0007669"/>
    <property type="project" value="InterPro"/>
</dbReference>
<organism evidence="7 8">
    <name type="scientific">Mycolicibacterium goodii</name>
    <name type="common">Mycobacterium goodii</name>
    <dbReference type="NCBI Taxonomy" id="134601"/>
    <lineage>
        <taxon>Bacteria</taxon>
        <taxon>Bacillati</taxon>
        <taxon>Actinomycetota</taxon>
        <taxon>Actinomycetes</taxon>
        <taxon>Mycobacteriales</taxon>
        <taxon>Mycobacteriaceae</taxon>
        <taxon>Mycolicibacterium</taxon>
    </lineage>
</organism>
<dbReference type="PANTHER" id="PTHR11662:SF399">
    <property type="entry name" value="FI19708P1-RELATED"/>
    <property type="match status" value="1"/>
</dbReference>
<protein>
    <submittedName>
        <fullName evidence="7">MFS transporter</fullName>
    </submittedName>
</protein>
<evidence type="ECO:0000256" key="1">
    <source>
        <dbReference type="ARBA" id="ARBA00004651"/>
    </source>
</evidence>
<dbReference type="InterPro" id="IPR011701">
    <property type="entry name" value="MFS"/>
</dbReference>
<dbReference type="EMBL" id="CP012150">
    <property type="protein sequence ID" value="AKS34904.1"/>
    <property type="molecule type" value="Genomic_DNA"/>
</dbReference>
<feature type="domain" description="Major facilitator superfamily (MFS) profile" evidence="6">
    <location>
        <begin position="27"/>
        <end position="432"/>
    </location>
</feature>
<keyword evidence="4 5" id="KW-0472">Membrane</keyword>
<comment type="subcellular location">
    <subcellularLocation>
        <location evidence="1">Cell membrane</location>
        <topology evidence="1">Multi-pass membrane protein</topology>
    </subcellularLocation>
</comment>
<dbReference type="Proteomes" id="UP000062255">
    <property type="component" value="Chromosome"/>
</dbReference>
<evidence type="ECO:0000259" key="6">
    <source>
        <dbReference type="PROSITE" id="PS50850"/>
    </source>
</evidence>
<dbReference type="GO" id="GO:0005886">
    <property type="term" value="C:plasma membrane"/>
    <property type="evidence" value="ECO:0007669"/>
    <property type="project" value="UniProtKB-SubCell"/>
</dbReference>
<feature type="transmembrane region" description="Helical" evidence="5">
    <location>
        <begin position="23"/>
        <end position="40"/>
    </location>
</feature>
<proteinExistence type="predicted"/>
<feature type="transmembrane region" description="Helical" evidence="5">
    <location>
        <begin position="63"/>
        <end position="85"/>
    </location>
</feature>
<evidence type="ECO:0000313" key="8">
    <source>
        <dbReference type="Proteomes" id="UP000062255"/>
    </source>
</evidence>
<dbReference type="PATRIC" id="fig|134601.6.peg.5540"/>
<evidence type="ECO:0000256" key="2">
    <source>
        <dbReference type="ARBA" id="ARBA00022692"/>
    </source>
</evidence>
<dbReference type="InterPro" id="IPR050382">
    <property type="entry name" value="MFS_Na/Anion_cotransporter"/>
</dbReference>
<evidence type="ECO:0000313" key="7">
    <source>
        <dbReference type="EMBL" id="AKS34904.1"/>
    </source>
</evidence>
<feature type="transmembrane region" description="Helical" evidence="5">
    <location>
        <begin position="406"/>
        <end position="426"/>
    </location>
</feature>
<dbReference type="SUPFAM" id="SSF103473">
    <property type="entry name" value="MFS general substrate transporter"/>
    <property type="match status" value="1"/>
</dbReference>
<evidence type="ECO:0000256" key="3">
    <source>
        <dbReference type="ARBA" id="ARBA00022989"/>
    </source>
</evidence>
<evidence type="ECO:0000256" key="4">
    <source>
        <dbReference type="ARBA" id="ARBA00023136"/>
    </source>
</evidence>
<dbReference type="InterPro" id="IPR020846">
    <property type="entry name" value="MFS_dom"/>
</dbReference>
<feature type="transmembrane region" description="Helical" evidence="5">
    <location>
        <begin position="280"/>
        <end position="298"/>
    </location>
</feature>
<dbReference type="CDD" id="cd17319">
    <property type="entry name" value="MFS_ExuT_GudP_like"/>
    <property type="match status" value="1"/>
</dbReference>
<dbReference type="STRING" id="134601.AFA91_26815"/>
<feature type="transmembrane region" description="Helical" evidence="5">
    <location>
        <begin position="244"/>
        <end position="268"/>
    </location>
</feature>
<dbReference type="PANTHER" id="PTHR11662">
    <property type="entry name" value="SOLUTE CARRIER FAMILY 17"/>
    <property type="match status" value="1"/>
</dbReference>